<dbReference type="OrthoDB" id="10253736at2759"/>
<dbReference type="Gene3D" id="3.40.50.720">
    <property type="entry name" value="NAD(P)-binding Rossmann-like Domain"/>
    <property type="match status" value="1"/>
</dbReference>
<organism evidence="5">
    <name type="scientific">Gongylonema pulchrum</name>
    <dbReference type="NCBI Taxonomy" id="637853"/>
    <lineage>
        <taxon>Eukaryota</taxon>
        <taxon>Metazoa</taxon>
        <taxon>Ecdysozoa</taxon>
        <taxon>Nematoda</taxon>
        <taxon>Chromadorea</taxon>
        <taxon>Rhabditida</taxon>
        <taxon>Spirurina</taxon>
        <taxon>Spiruromorpha</taxon>
        <taxon>Spiruroidea</taxon>
        <taxon>Gongylonematidae</taxon>
        <taxon>Gongylonema</taxon>
    </lineage>
</organism>
<comment type="similarity">
    <text evidence="1">Belongs to the short-chain dehydrogenases/reductases (SDR) family.</text>
</comment>
<protein>
    <submittedName>
        <fullName evidence="5">SDR family NAD(P)-dependent oxidoreductase</fullName>
    </submittedName>
</protein>
<dbReference type="GO" id="GO:0016616">
    <property type="term" value="F:oxidoreductase activity, acting on the CH-OH group of donors, NAD or NADP as acceptor"/>
    <property type="evidence" value="ECO:0007669"/>
    <property type="project" value="TreeGrafter"/>
</dbReference>
<evidence type="ECO:0000313" key="3">
    <source>
        <dbReference type="EMBL" id="VDK64118.1"/>
    </source>
</evidence>
<dbReference type="AlphaFoldDB" id="A0A183DIV1"/>
<dbReference type="InterPro" id="IPR036291">
    <property type="entry name" value="NAD(P)-bd_dom_sf"/>
</dbReference>
<dbReference type="WBParaSite" id="GPUH_0000865201-mRNA-1">
    <property type="protein sequence ID" value="GPUH_0000865201-mRNA-1"/>
    <property type="gene ID" value="GPUH_0000865201"/>
</dbReference>
<name>A0A183DIV1_9BILA</name>
<dbReference type="EMBL" id="UYRT01025758">
    <property type="protein sequence ID" value="VDK64118.1"/>
    <property type="molecule type" value="Genomic_DNA"/>
</dbReference>
<keyword evidence="2" id="KW-0560">Oxidoreductase</keyword>
<dbReference type="InterPro" id="IPR002347">
    <property type="entry name" value="SDR_fam"/>
</dbReference>
<gene>
    <name evidence="3" type="ORF">GPUH_LOCUS8643</name>
</gene>
<dbReference type="PANTHER" id="PTHR24322:SF736">
    <property type="entry name" value="RETINOL DEHYDROGENASE 10"/>
    <property type="match status" value="1"/>
</dbReference>
<keyword evidence="4" id="KW-1185">Reference proteome</keyword>
<reference evidence="3 4" key="2">
    <citation type="submission" date="2018-11" db="EMBL/GenBank/DDBJ databases">
        <authorList>
            <consortium name="Pathogen Informatics"/>
        </authorList>
    </citation>
    <scope>NUCLEOTIDE SEQUENCE [LARGE SCALE GENOMIC DNA]</scope>
</reference>
<accession>A0A183DIV1</accession>
<reference evidence="5" key="1">
    <citation type="submission" date="2016-06" db="UniProtKB">
        <authorList>
            <consortium name="WormBaseParasite"/>
        </authorList>
    </citation>
    <scope>IDENTIFICATION</scope>
</reference>
<dbReference type="Pfam" id="PF00106">
    <property type="entry name" value="adh_short"/>
    <property type="match status" value="1"/>
</dbReference>
<evidence type="ECO:0000256" key="2">
    <source>
        <dbReference type="ARBA" id="ARBA00023002"/>
    </source>
</evidence>
<dbReference type="GO" id="GO:0005811">
    <property type="term" value="C:lipid droplet"/>
    <property type="evidence" value="ECO:0007669"/>
    <property type="project" value="TreeGrafter"/>
</dbReference>
<dbReference type="PANTHER" id="PTHR24322">
    <property type="entry name" value="PKSB"/>
    <property type="match status" value="1"/>
</dbReference>
<evidence type="ECO:0000313" key="4">
    <source>
        <dbReference type="Proteomes" id="UP000271098"/>
    </source>
</evidence>
<evidence type="ECO:0000256" key="1">
    <source>
        <dbReference type="ARBA" id="ARBA00006484"/>
    </source>
</evidence>
<evidence type="ECO:0000313" key="5">
    <source>
        <dbReference type="WBParaSite" id="GPUH_0000865201-mRNA-1"/>
    </source>
</evidence>
<sequence>AYAYSVDLSKRDEIYRTAEQVKRDVGDVTVLVNNAGIVFGKSIMDSSDEKIQKTLEVNALSHFFVSCTQ</sequence>
<dbReference type="Proteomes" id="UP000271098">
    <property type="component" value="Unassembled WGS sequence"/>
</dbReference>
<proteinExistence type="inferred from homology"/>
<dbReference type="SUPFAM" id="SSF51735">
    <property type="entry name" value="NAD(P)-binding Rossmann-fold domains"/>
    <property type="match status" value="1"/>
</dbReference>